<feature type="signal peptide" evidence="2">
    <location>
        <begin position="1"/>
        <end position="20"/>
    </location>
</feature>
<dbReference type="Gene3D" id="2.40.50.870">
    <property type="entry name" value="Protein of unknown function (DUF3299)"/>
    <property type="match status" value="1"/>
</dbReference>
<name>A0A437QBU1_9GAMM</name>
<proteinExistence type="predicted"/>
<gene>
    <name evidence="3" type="ORF">EOE67_19105</name>
</gene>
<dbReference type="AlphaFoldDB" id="A0A437QBU1"/>
<keyword evidence="2" id="KW-0732">Signal</keyword>
<reference evidence="3 4" key="1">
    <citation type="submission" date="2019-01" db="EMBL/GenBank/DDBJ databases">
        <authorList>
            <person name="Chen W.-M."/>
        </authorList>
    </citation>
    <scope>NUCLEOTIDE SEQUENCE [LARGE SCALE GENOMIC DNA]</scope>
    <source>
        <strain evidence="3 4">KYPC3</strain>
    </source>
</reference>
<sequence length="215" mass="23094">MLKPLLIGLFLSLVAFESFAAAAATTAAPAAKDATKDAAKDPAKAPAKKNAVQTLEWTDLLPPEDLAKMEALPEVSHEGGEGPSNGLKQQMTGTDPSNQDPSSQAWSEVLQSANVRGELNGKKVKIPGFIVPIEYDEAQNISAFFLVPYFGACIHVPPPPPNQIIFVTNAKGLKADMIYNPFWIEGTLTTDTMSHDLANSAYSLKADTISEYVYE</sequence>
<organism evidence="3 4">
    <name type="scientific">Rheinheimera riviphila</name>
    <dbReference type="NCBI Taxonomy" id="1834037"/>
    <lineage>
        <taxon>Bacteria</taxon>
        <taxon>Pseudomonadati</taxon>
        <taxon>Pseudomonadota</taxon>
        <taxon>Gammaproteobacteria</taxon>
        <taxon>Chromatiales</taxon>
        <taxon>Chromatiaceae</taxon>
        <taxon>Rheinheimera</taxon>
    </lineage>
</organism>
<dbReference type="OrthoDB" id="9784998at2"/>
<dbReference type="EMBL" id="SACS01000031">
    <property type="protein sequence ID" value="RVU32022.1"/>
    <property type="molecule type" value="Genomic_DNA"/>
</dbReference>
<dbReference type="RefSeq" id="WP_127700983.1">
    <property type="nucleotide sequence ID" value="NZ_SACS01000031.1"/>
</dbReference>
<evidence type="ECO:0000256" key="1">
    <source>
        <dbReference type="SAM" id="MobiDB-lite"/>
    </source>
</evidence>
<evidence type="ECO:0000256" key="2">
    <source>
        <dbReference type="SAM" id="SignalP"/>
    </source>
</evidence>
<dbReference type="Proteomes" id="UP000283077">
    <property type="component" value="Unassembled WGS sequence"/>
</dbReference>
<evidence type="ECO:0000313" key="3">
    <source>
        <dbReference type="EMBL" id="RVU32022.1"/>
    </source>
</evidence>
<feature type="compositionally biased region" description="Polar residues" evidence="1">
    <location>
        <begin position="86"/>
        <end position="106"/>
    </location>
</feature>
<feature type="region of interest" description="Disordered" evidence="1">
    <location>
        <begin position="74"/>
        <end position="106"/>
    </location>
</feature>
<dbReference type="InterPro" id="IPR021727">
    <property type="entry name" value="DUF3299"/>
</dbReference>
<accession>A0A437QBU1</accession>
<dbReference type="Pfam" id="PF11736">
    <property type="entry name" value="DUF3299"/>
    <property type="match status" value="1"/>
</dbReference>
<feature type="chain" id="PRO_5019542918" evidence="2">
    <location>
        <begin position="21"/>
        <end position="215"/>
    </location>
</feature>
<protein>
    <submittedName>
        <fullName evidence="3">DUF3299 domain-containing protein</fullName>
    </submittedName>
</protein>
<evidence type="ECO:0000313" key="4">
    <source>
        <dbReference type="Proteomes" id="UP000283077"/>
    </source>
</evidence>
<keyword evidence="4" id="KW-1185">Reference proteome</keyword>
<comment type="caution">
    <text evidence="3">The sequence shown here is derived from an EMBL/GenBank/DDBJ whole genome shotgun (WGS) entry which is preliminary data.</text>
</comment>